<accession>A0A9J9GG37</accession>
<keyword evidence="6" id="KW-0472">Membrane</keyword>
<evidence type="ECO:0000256" key="6">
    <source>
        <dbReference type="ARBA" id="ARBA00023136"/>
    </source>
</evidence>
<dbReference type="Pfam" id="PF03895">
    <property type="entry name" value="YadA_anchor"/>
    <property type="match status" value="1"/>
</dbReference>
<proteinExistence type="predicted"/>
<dbReference type="GO" id="GO:0009986">
    <property type="term" value="C:cell surface"/>
    <property type="evidence" value="ECO:0007669"/>
    <property type="project" value="UniProtKB-SubCell"/>
</dbReference>
<keyword evidence="4" id="KW-0812">Transmembrane</keyword>
<comment type="subcellular location">
    <subcellularLocation>
        <location evidence="2">Cell outer membrane</location>
    </subcellularLocation>
    <subcellularLocation>
        <location evidence="1">Cell surface</location>
    </subcellularLocation>
</comment>
<keyword evidence="11" id="KW-1185">Reference proteome</keyword>
<dbReference type="AlphaFoldDB" id="A0A9J9GG37"/>
<protein>
    <submittedName>
        <fullName evidence="10">YadA C-terminal domain protein</fullName>
    </submittedName>
</protein>
<evidence type="ECO:0000313" key="10">
    <source>
        <dbReference type="EMBL" id="ABP60544.1"/>
    </source>
</evidence>
<evidence type="ECO:0000256" key="1">
    <source>
        <dbReference type="ARBA" id="ARBA00004241"/>
    </source>
</evidence>
<keyword evidence="3" id="KW-1134">Transmembrane beta strand</keyword>
<name>A0A9J9GG37_ENT38</name>
<dbReference type="KEGG" id="ent:Ent638_1867"/>
<feature type="domain" description="Trimeric autotransporter adhesin YadA-like C-terminal membrane anchor" evidence="9">
    <location>
        <begin position="361"/>
        <end position="420"/>
    </location>
</feature>
<evidence type="ECO:0000313" key="11">
    <source>
        <dbReference type="Proteomes" id="UP000000230"/>
    </source>
</evidence>
<dbReference type="SUPFAM" id="SSF54523">
    <property type="entry name" value="Pili subunits"/>
    <property type="match status" value="1"/>
</dbReference>
<evidence type="ECO:0000256" key="4">
    <source>
        <dbReference type="ARBA" id="ARBA00022692"/>
    </source>
</evidence>
<evidence type="ECO:0000256" key="2">
    <source>
        <dbReference type="ARBA" id="ARBA00004442"/>
    </source>
</evidence>
<dbReference type="RefSeq" id="WP_012017259.1">
    <property type="nucleotide sequence ID" value="NC_009436.1"/>
</dbReference>
<evidence type="ECO:0000256" key="5">
    <source>
        <dbReference type="ARBA" id="ARBA00022729"/>
    </source>
</evidence>
<evidence type="ECO:0000256" key="7">
    <source>
        <dbReference type="ARBA" id="ARBA00023237"/>
    </source>
</evidence>
<feature type="signal peptide" evidence="8">
    <location>
        <begin position="1"/>
        <end position="21"/>
    </location>
</feature>
<dbReference type="InterPro" id="IPR045584">
    <property type="entry name" value="Pilin-like"/>
</dbReference>
<dbReference type="GO" id="GO:0009279">
    <property type="term" value="C:cell outer membrane"/>
    <property type="evidence" value="ECO:0007669"/>
    <property type="project" value="UniProtKB-SubCell"/>
</dbReference>
<keyword evidence="5 8" id="KW-0732">Signal</keyword>
<reference evidence="11" key="1">
    <citation type="journal article" date="2010" name="PLoS Genet.">
        <title>Genome sequence of the plant growth promoting endophytic bacterium Enterobacter sp. 638.</title>
        <authorList>
            <person name="Taghavi S."/>
            <person name="van der Lelie D."/>
            <person name="Hoffman A."/>
            <person name="Zhang Y.B."/>
            <person name="Walla M.D."/>
            <person name="Vangronsveld J."/>
            <person name="Newman L."/>
            <person name="Monchy S."/>
        </authorList>
    </citation>
    <scope>NUCLEOTIDE SEQUENCE [LARGE SCALE GENOMIC DNA]</scope>
    <source>
        <strain evidence="11">638</strain>
    </source>
</reference>
<organism evidence="10 11">
    <name type="scientific">Enterobacter sp. (strain 638)</name>
    <dbReference type="NCBI Taxonomy" id="399742"/>
    <lineage>
        <taxon>Bacteria</taxon>
        <taxon>Pseudomonadati</taxon>
        <taxon>Pseudomonadota</taxon>
        <taxon>Gammaproteobacteria</taxon>
        <taxon>Enterobacterales</taxon>
        <taxon>Enterobacteriaceae</taxon>
        <taxon>Enterobacter</taxon>
    </lineage>
</organism>
<feature type="chain" id="PRO_5039929845" evidence="8">
    <location>
        <begin position="22"/>
        <end position="420"/>
    </location>
</feature>
<dbReference type="Proteomes" id="UP000000230">
    <property type="component" value="Chromosome"/>
</dbReference>
<dbReference type="InterPro" id="IPR005594">
    <property type="entry name" value="YadA_C"/>
</dbReference>
<dbReference type="Gene3D" id="3.30.1300.30">
    <property type="entry name" value="GSPII I/J protein-like"/>
    <property type="match status" value="1"/>
</dbReference>
<dbReference type="EMBL" id="CP000653">
    <property type="protein sequence ID" value="ABP60544.1"/>
    <property type="molecule type" value="Genomic_DNA"/>
</dbReference>
<keyword evidence="7" id="KW-0998">Cell outer membrane</keyword>
<sequence>MKKTILSGVILATLAGTSALSAPFMPMMNPEPAGSFVPSSQSPQGVTGTFNFYEGTDDSQFRVGFTQNYLYDLNAIVSNVETNQADITTKVDQTTYQQDQDRQDTAMSRKVDINDYAQDQAAVNQHISDVGMAVGINHQDIQANHTAIVANTNALNDKVDQTDYDQNKQTTDAKLVNLTQTNDLQDTSITSNKTAIDQNATDIKINTTALAGKVNQNVYSADQTRQDNEIASKASASDLHADEQKITSNRTAIQKNATQEQTDFQVLQSGVAHAEDTGAYAQSRADAAYANTEKNRKALDATNKRVAANTTKLQNHESRIQDLEADRGYGNKFNDLKNTVDNNRKHASAGIAGVAAMANIPQVSQGSTFSMGAGAGTYDGEQGLAVGASARIGQQVVTKLTVSATTENDFVAGMGAAYAW</sequence>
<evidence type="ECO:0000259" key="9">
    <source>
        <dbReference type="Pfam" id="PF03895"/>
    </source>
</evidence>
<gene>
    <name evidence="10" type="ordered locus">Ent638_1867</name>
</gene>
<evidence type="ECO:0000256" key="3">
    <source>
        <dbReference type="ARBA" id="ARBA00022452"/>
    </source>
</evidence>
<evidence type="ECO:0000256" key="8">
    <source>
        <dbReference type="SAM" id="SignalP"/>
    </source>
</evidence>